<comment type="subcellular location">
    <subcellularLocation>
        <location evidence="1">Nucleus</location>
        <location evidence="1">Nucleoplasm</location>
    </subcellularLocation>
</comment>
<gene>
    <name evidence="10" type="ORF">PSYICH_LOCUS7462</name>
</gene>
<feature type="region of interest" description="Disordered" evidence="8">
    <location>
        <begin position="1"/>
        <end position="148"/>
    </location>
</feature>
<keyword evidence="4" id="KW-0175">Coiled coil</keyword>
<feature type="region of interest" description="Disordered" evidence="8">
    <location>
        <begin position="170"/>
        <end position="351"/>
    </location>
</feature>
<evidence type="ECO:0000256" key="1">
    <source>
        <dbReference type="ARBA" id="ARBA00004642"/>
    </source>
</evidence>
<evidence type="ECO:0000313" key="11">
    <source>
        <dbReference type="Proteomes" id="UP001153636"/>
    </source>
</evidence>
<keyword evidence="3" id="KW-0805">Transcription regulation</keyword>
<evidence type="ECO:0000256" key="5">
    <source>
        <dbReference type="ARBA" id="ARBA00023159"/>
    </source>
</evidence>
<dbReference type="InterPro" id="IPR004343">
    <property type="entry name" value="Plus-3_dom"/>
</dbReference>
<dbReference type="GO" id="GO:0016593">
    <property type="term" value="C:Cdc73/Paf1 complex"/>
    <property type="evidence" value="ECO:0007669"/>
    <property type="project" value="TreeGrafter"/>
</dbReference>
<dbReference type="FunFam" id="3.90.70.200:FF:000001">
    <property type="entry name" value="RNA polymerase-associated protein RTF1 homolog"/>
    <property type="match status" value="1"/>
</dbReference>
<feature type="compositionally biased region" description="Basic and acidic residues" evidence="8">
    <location>
        <begin position="205"/>
        <end position="279"/>
    </location>
</feature>
<evidence type="ECO:0000256" key="4">
    <source>
        <dbReference type="ARBA" id="ARBA00023054"/>
    </source>
</evidence>
<dbReference type="SUPFAM" id="SSF159042">
    <property type="entry name" value="Plus3-like"/>
    <property type="match status" value="1"/>
</dbReference>
<accession>A0A9P0CLV8</accession>
<feature type="compositionally biased region" description="Basic and acidic residues" evidence="8">
    <location>
        <begin position="74"/>
        <end position="83"/>
    </location>
</feature>
<dbReference type="PANTHER" id="PTHR13115">
    <property type="entry name" value="RNA POLYMERASE-ASSOCIATED PROTEIN RTF1 HOMOLOG"/>
    <property type="match status" value="1"/>
</dbReference>
<dbReference type="GO" id="GO:0003677">
    <property type="term" value="F:DNA binding"/>
    <property type="evidence" value="ECO:0007669"/>
    <property type="project" value="InterPro"/>
</dbReference>
<dbReference type="Gene3D" id="3.90.70.200">
    <property type="entry name" value="Plus-3 domain"/>
    <property type="match status" value="1"/>
</dbReference>
<evidence type="ECO:0000256" key="2">
    <source>
        <dbReference type="ARBA" id="ARBA00022553"/>
    </source>
</evidence>
<keyword evidence="11" id="KW-1185">Reference proteome</keyword>
<dbReference type="GO" id="GO:1990269">
    <property type="term" value="F:RNA polymerase II C-terminal domain phosphoserine binding"/>
    <property type="evidence" value="ECO:0007669"/>
    <property type="project" value="TreeGrafter"/>
</dbReference>
<feature type="compositionally biased region" description="Acidic residues" evidence="8">
    <location>
        <begin position="14"/>
        <end position="24"/>
    </location>
</feature>
<dbReference type="AlphaFoldDB" id="A0A9P0CLV8"/>
<protein>
    <recommendedName>
        <fullName evidence="9">Plus3 domain-containing protein</fullName>
    </recommendedName>
</protein>
<dbReference type="InterPro" id="IPR036128">
    <property type="entry name" value="Plus3-like_sf"/>
</dbReference>
<name>A0A9P0CLV8_9CUCU</name>
<dbReference type="Pfam" id="PF03126">
    <property type="entry name" value="Plus-3"/>
    <property type="match status" value="1"/>
</dbReference>
<keyword evidence="5" id="KW-0010">Activator</keyword>
<reference evidence="10" key="1">
    <citation type="submission" date="2022-01" db="EMBL/GenBank/DDBJ databases">
        <authorList>
            <person name="King R."/>
        </authorList>
    </citation>
    <scope>NUCLEOTIDE SEQUENCE</scope>
</reference>
<feature type="compositionally biased region" description="Basic and acidic residues" evidence="8">
    <location>
        <begin position="170"/>
        <end position="196"/>
    </location>
</feature>
<dbReference type="SMART" id="SM00719">
    <property type="entry name" value="Plus3"/>
    <property type="match status" value="1"/>
</dbReference>
<sequence>MVKRKSTALIDSDSSNDSESDLDSEFLNLAKKKNKKKKSPGTKSSESGSDSEDSSKNAKKKAKTDSITSDSEPEQEKEPKKAEQVVQEEDEEGEDAEVEAEKSEPEEGEVSDSSSSEEEFNDGYDDQLMGDEEDRARLAALTEKERETEIFKRIEQRELMKTRFEIEKKLRQAKKAERAKDKSSKPKEKDKDKEFVSKLQNDFSSIDHKERSKERKKNIEENRGKTDKRVNAMAELKARREGKQKREEAEEERKKREEEKKKEEEEQIMSKKNEKKLKASDIYSDDSDDSDDEGKSSPTPQRQTTASVRSRSRSRSRSASGSGSRSSSSSSSSDNEEDKKQPAYVPSRQDLNQIRLSRHKLERFVHMPFFDRIAKGCFVRVGIGQHNNAPVYRVAEVIGVYETAKIYILGKTKTNKGLKVRHGNQERVFRLEFISNQEFTDGEYLKWVEATAAANNDMPTKGKIEQKQADIKEAISYEFNEQDVERIIQEKSRFKSNPFNYAMKKTQLMKERDSALSKGDEEVARDLAQKLSDLEERASELDKLRTSTISSISYINDRNRKKNVEEAEKAIMAEVRANKGKKIEDPFTRRSTKPRMNFKSGEKEAREQLEAEMAIKSGVVKKPENLPVQESKKAAQPTQVTQDDLFSAHDFDIKIDLEVPLAATPVNVVPKTVTKDLAPKRSLNLQDYKKKRGLI</sequence>
<evidence type="ECO:0000256" key="3">
    <source>
        <dbReference type="ARBA" id="ARBA00023015"/>
    </source>
</evidence>
<dbReference type="OrthoDB" id="166375at2759"/>
<proteinExistence type="predicted"/>
<feature type="compositionally biased region" description="Basic and acidic residues" evidence="8">
    <location>
        <begin position="134"/>
        <end position="148"/>
    </location>
</feature>
<feature type="domain" description="Plus3" evidence="9">
    <location>
        <begin position="345"/>
        <end position="476"/>
    </location>
</feature>
<feature type="compositionally biased region" description="Acidic residues" evidence="8">
    <location>
        <begin position="283"/>
        <end position="292"/>
    </location>
</feature>
<evidence type="ECO:0000259" key="9">
    <source>
        <dbReference type="PROSITE" id="PS51360"/>
    </source>
</evidence>
<keyword evidence="2" id="KW-0597">Phosphoprotein</keyword>
<dbReference type="PROSITE" id="PS51360">
    <property type="entry name" value="PLUS3"/>
    <property type="match status" value="1"/>
</dbReference>
<feature type="compositionally biased region" description="Low complexity" evidence="8">
    <location>
        <begin position="317"/>
        <end position="333"/>
    </location>
</feature>
<dbReference type="PANTHER" id="PTHR13115:SF8">
    <property type="entry name" value="RNA POLYMERASE-ASSOCIATED PROTEIN RTF1 HOMOLOG"/>
    <property type="match status" value="1"/>
</dbReference>
<evidence type="ECO:0000256" key="6">
    <source>
        <dbReference type="ARBA" id="ARBA00023163"/>
    </source>
</evidence>
<evidence type="ECO:0000256" key="7">
    <source>
        <dbReference type="ARBA" id="ARBA00023242"/>
    </source>
</evidence>
<organism evidence="10 11">
    <name type="scientific">Psylliodes chrysocephalus</name>
    <dbReference type="NCBI Taxonomy" id="3402493"/>
    <lineage>
        <taxon>Eukaryota</taxon>
        <taxon>Metazoa</taxon>
        <taxon>Ecdysozoa</taxon>
        <taxon>Arthropoda</taxon>
        <taxon>Hexapoda</taxon>
        <taxon>Insecta</taxon>
        <taxon>Pterygota</taxon>
        <taxon>Neoptera</taxon>
        <taxon>Endopterygota</taxon>
        <taxon>Coleoptera</taxon>
        <taxon>Polyphaga</taxon>
        <taxon>Cucujiformia</taxon>
        <taxon>Chrysomeloidea</taxon>
        <taxon>Chrysomelidae</taxon>
        <taxon>Galerucinae</taxon>
        <taxon>Alticini</taxon>
        <taxon>Psylliodes</taxon>
    </lineage>
</organism>
<feature type="compositionally biased region" description="Basic residues" evidence="8">
    <location>
        <begin position="30"/>
        <end position="40"/>
    </location>
</feature>
<feature type="compositionally biased region" description="Acidic residues" evidence="8">
    <location>
        <begin position="106"/>
        <end position="133"/>
    </location>
</feature>
<keyword evidence="6" id="KW-0804">Transcription</keyword>
<keyword evidence="7" id="KW-0539">Nucleus</keyword>
<dbReference type="Proteomes" id="UP001153636">
    <property type="component" value="Chromosome 2"/>
</dbReference>
<evidence type="ECO:0000256" key="8">
    <source>
        <dbReference type="SAM" id="MobiDB-lite"/>
    </source>
</evidence>
<feature type="compositionally biased region" description="Acidic residues" evidence="8">
    <location>
        <begin position="86"/>
        <end position="98"/>
    </location>
</feature>
<evidence type="ECO:0000313" key="10">
    <source>
        <dbReference type="EMBL" id="CAH1105777.1"/>
    </source>
</evidence>
<dbReference type="EMBL" id="OV651814">
    <property type="protein sequence ID" value="CAH1105777.1"/>
    <property type="molecule type" value="Genomic_DNA"/>
</dbReference>